<sequence length="67" mass="7181">MDVSSNKTSAAEKRGSTAGMLSPQPVKAWTGPARSVRHDEAIPEWKLQCLLADFGAPPAMMGSFICF</sequence>
<evidence type="ECO:0000313" key="3">
    <source>
        <dbReference type="Proteomes" id="UP000623129"/>
    </source>
</evidence>
<dbReference type="EMBL" id="SWLB01000015">
    <property type="protein sequence ID" value="KAF3328637.1"/>
    <property type="molecule type" value="Genomic_DNA"/>
</dbReference>
<comment type="caution">
    <text evidence="2">The sequence shown here is derived from an EMBL/GenBank/DDBJ whole genome shotgun (WGS) entry which is preliminary data.</text>
</comment>
<organism evidence="2 3">
    <name type="scientific">Carex littledalei</name>
    <dbReference type="NCBI Taxonomy" id="544730"/>
    <lineage>
        <taxon>Eukaryota</taxon>
        <taxon>Viridiplantae</taxon>
        <taxon>Streptophyta</taxon>
        <taxon>Embryophyta</taxon>
        <taxon>Tracheophyta</taxon>
        <taxon>Spermatophyta</taxon>
        <taxon>Magnoliopsida</taxon>
        <taxon>Liliopsida</taxon>
        <taxon>Poales</taxon>
        <taxon>Cyperaceae</taxon>
        <taxon>Cyperoideae</taxon>
        <taxon>Cariceae</taxon>
        <taxon>Carex</taxon>
        <taxon>Carex subgen. Euthyceras</taxon>
    </lineage>
</organism>
<evidence type="ECO:0000313" key="2">
    <source>
        <dbReference type="EMBL" id="KAF3328637.1"/>
    </source>
</evidence>
<dbReference type="OrthoDB" id="785992at2759"/>
<proteinExistence type="predicted"/>
<dbReference type="AlphaFoldDB" id="A0A833QYD8"/>
<gene>
    <name evidence="2" type="ORF">FCM35_KLT05715</name>
</gene>
<reference evidence="2" key="1">
    <citation type="submission" date="2020-01" db="EMBL/GenBank/DDBJ databases">
        <title>Genome sequence of Kobresia littledalei, the first chromosome-level genome in the family Cyperaceae.</title>
        <authorList>
            <person name="Qu G."/>
        </authorList>
    </citation>
    <scope>NUCLEOTIDE SEQUENCE</scope>
    <source>
        <strain evidence="2">C.B.Clarke</strain>
        <tissue evidence="2">Leaf</tissue>
    </source>
</reference>
<protein>
    <submittedName>
        <fullName evidence="2">Uncharacterized protein</fullName>
    </submittedName>
</protein>
<keyword evidence="3" id="KW-1185">Reference proteome</keyword>
<name>A0A833QYD8_9POAL</name>
<accession>A0A833QYD8</accession>
<feature type="region of interest" description="Disordered" evidence="1">
    <location>
        <begin position="1"/>
        <end position="32"/>
    </location>
</feature>
<evidence type="ECO:0000256" key="1">
    <source>
        <dbReference type="SAM" id="MobiDB-lite"/>
    </source>
</evidence>
<dbReference type="Proteomes" id="UP000623129">
    <property type="component" value="Unassembled WGS sequence"/>
</dbReference>